<evidence type="ECO:0000256" key="2">
    <source>
        <dbReference type="SAM" id="SignalP"/>
    </source>
</evidence>
<proteinExistence type="predicted"/>
<organism evidence="3 4">
    <name type="scientific">Pendulispora albinea</name>
    <dbReference type="NCBI Taxonomy" id="2741071"/>
    <lineage>
        <taxon>Bacteria</taxon>
        <taxon>Pseudomonadati</taxon>
        <taxon>Myxococcota</taxon>
        <taxon>Myxococcia</taxon>
        <taxon>Myxococcales</taxon>
        <taxon>Sorangiineae</taxon>
        <taxon>Pendulisporaceae</taxon>
        <taxon>Pendulispora</taxon>
    </lineage>
</organism>
<dbReference type="RefSeq" id="WP_394825449.1">
    <property type="nucleotide sequence ID" value="NZ_CP089984.1"/>
</dbReference>
<feature type="chain" id="PRO_5046174493" description="DUF1579 domain-containing protein" evidence="2">
    <location>
        <begin position="20"/>
        <end position="200"/>
    </location>
</feature>
<name>A0ABZ2LYL3_9BACT</name>
<dbReference type="EMBL" id="CP089984">
    <property type="protein sequence ID" value="WXB15815.1"/>
    <property type="molecule type" value="Genomic_DNA"/>
</dbReference>
<gene>
    <name evidence="3" type="ORF">LZC94_00790</name>
</gene>
<evidence type="ECO:0008006" key="5">
    <source>
        <dbReference type="Google" id="ProtNLM"/>
    </source>
</evidence>
<dbReference type="Proteomes" id="UP001370348">
    <property type="component" value="Chromosome"/>
</dbReference>
<keyword evidence="2" id="KW-0732">Signal</keyword>
<feature type="region of interest" description="Disordered" evidence="1">
    <location>
        <begin position="23"/>
        <end position="49"/>
    </location>
</feature>
<feature type="compositionally biased region" description="Polar residues" evidence="1">
    <location>
        <begin position="35"/>
        <end position="47"/>
    </location>
</feature>
<sequence length="200" mass="22061">MAERSNLAFALLASSFLLGACGGSQPQPRAPEARASSTETSGETIRTPTGDVHDFDYLVGNWNVVRRRLKERGVGSNDWETYSGTTKSVAYLGGMVNVEESESPGRGSGATVNVFDLAKRQWSIYEINGKVGKLENPNVGGFTGNRGEFYGEDEDKGRPIKVRYIWTKSGPDTARWEQAFSYDGGRTWETNRTSDFTRAR</sequence>
<keyword evidence="4" id="KW-1185">Reference proteome</keyword>
<evidence type="ECO:0000313" key="4">
    <source>
        <dbReference type="Proteomes" id="UP001370348"/>
    </source>
</evidence>
<accession>A0ABZ2LYL3</accession>
<evidence type="ECO:0000256" key="1">
    <source>
        <dbReference type="SAM" id="MobiDB-lite"/>
    </source>
</evidence>
<evidence type="ECO:0000313" key="3">
    <source>
        <dbReference type="EMBL" id="WXB15815.1"/>
    </source>
</evidence>
<dbReference type="PROSITE" id="PS51257">
    <property type="entry name" value="PROKAR_LIPOPROTEIN"/>
    <property type="match status" value="1"/>
</dbReference>
<reference evidence="3 4" key="1">
    <citation type="submission" date="2021-12" db="EMBL/GenBank/DDBJ databases">
        <title>Discovery of the Pendulisporaceae a myxobacterial family with distinct sporulation behavior and unique specialized metabolism.</title>
        <authorList>
            <person name="Garcia R."/>
            <person name="Popoff A."/>
            <person name="Bader C.D."/>
            <person name="Loehr J."/>
            <person name="Walesch S."/>
            <person name="Walt C."/>
            <person name="Boldt J."/>
            <person name="Bunk B."/>
            <person name="Haeckl F.J.F.P.J."/>
            <person name="Gunesch A.P."/>
            <person name="Birkelbach J."/>
            <person name="Nuebel U."/>
            <person name="Pietschmann T."/>
            <person name="Bach T."/>
            <person name="Mueller R."/>
        </authorList>
    </citation>
    <scope>NUCLEOTIDE SEQUENCE [LARGE SCALE GENOMIC DNA]</scope>
    <source>
        <strain evidence="3 4">MSr11954</strain>
    </source>
</reference>
<feature type="signal peptide" evidence="2">
    <location>
        <begin position="1"/>
        <end position="19"/>
    </location>
</feature>
<protein>
    <recommendedName>
        <fullName evidence="5">DUF1579 domain-containing protein</fullName>
    </recommendedName>
</protein>